<evidence type="ECO:0000313" key="4">
    <source>
        <dbReference type="EMBL" id="RLN34808.1"/>
    </source>
</evidence>
<proteinExistence type="predicted"/>
<dbReference type="Proteomes" id="UP000275267">
    <property type="component" value="Unassembled WGS sequence"/>
</dbReference>
<dbReference type="STRING" id="4540.A0A3L6TB93"/>
<evidence type="ECO:0000256" key="1">
    <source>
        <dbReference type="ARBA" id="ARBA00004167"/>
    </source>
</evidence>
<protein>
    <submittedName>
        <fullName evidence="4">Wall-associated receptor kinase-like 16 isoform X1</fullName>
    </submittedName>
</protein>
<comment type="caution">
    <text evidence="4">The sequence shown here is derived from an EMBL/GenBank/DDBJ whole genome shotgun (WGS) entry which is preliminary data.</text>
</comment>
<dbReference type="GO" id="GO:0030247">
    <property type="term" value="F:polysaccharide binding"/>
    <property type="evidence" value="ECO:0007669"/>
    <property type="project" value="InterPro"/>
</dbReference>
<comment type="subcellular location">
    <subcellularLocation>
        <location evidence="1">Membrane</location>
        <topology evidence="1">Single-pass membrane protein</topology>
    </subcellularLocation>
</comment>
<feature type="domain" description="Wall-associated receptor kinase galacturonan-binding" evidence="3">
    <location>
        <begin position="3"/>
        <end position="35"/>
    </location>
</feature>
<dbReference type="PANTHER" id="PTHR33491">
    <property type="entry name" value="OSJNBA0016N04.9 PROTEIN"/>
    <property type="match status" value="1"/>
</dbReference>
<dbReference type="OrthoDB" id="693203at2759"/>
<dbReference type="AlphaFoldDB" id="A0A3L6TB93"/>
<dbReference type="GO" id="GO:0016301">
    <property type="term" value="F:kinase activity"/>
    <property type="evidence" value="ECO:0007669"/>
    <property type="project" value="UniProtKB-KW"/>
</dbReference>
<organism evidence="4 5">
    <name type="scientific">Panicum miliaceum</name>
    <name type="common">Proso millet</name>
    <name type="synonym">Broomcorn millet</name>
    <dbReference type="NCBI Taxonomy" id="4540"/>
    <lineage>
        <taxon>Eukaryota</taxon>
        <taxon>Viridiplantae</taxon>
        <taxon>Streptophyta</taxon>
        <taxon>Embryophyta</taxon>
        <taxon>Tracheophyta</taxon>
        <taxon>Spermatophyta</taxon>
        <taxon>Magnoliopsida</taxon>
        <taxon>Liliopsida</taxon>
        <taxon>Poales</taxon>
        <taxon>Poaceae</taxon>
        <taxon>PACMAD clade</taxon>
        <taxon>Panicoideae</taxon>
        <taxon>Panicodae</taxon>
        <taxon>Paniceae</taxon>
        <taxon>Panicinae</taxon>
        <taxon>Panicum</taxon>
        <taxon>Panicum sect. Panicum</taxon>
    </lineage>
</organism>
<accession>A0A3L6TB93</accession>
<dbReference type="InterPro" id="IPR025287">
    <property type="entry name" value="WAK_GUB"/>
</dbReference>
<dbReference type="GO" id="GO:0016020">
    <property type="term" value="C:membrane"/>
    <property type="evidence" value="ECO:0007669"/>
    <property type="project" value="UniProtKB-SubCell"/>
</dbReference>
<evidence type="ECO:0000259" key="3">
    <source>
        <dbReference type="Pfam" id="PF13947"/>
    </source>
</evidence>
<reference evidence="5" key="1">
    <citation type="journal article" date="2019" name="Nat. Commun.">
        <title>The genome of broomcorn millet.</title>
        <authorList>
            <person name="Zou C."/>
            <person name="Miki D."/>
            <person name="Li D."/>
            <person name="Tang Q."/>
            <person name="Xiao L."/>
            <person name="Rajput S."/>
            <person name="Deng P."/>
            <person name="Jia W."/>
            <person name="Huang R."/>
            <person name="Zhang M."/>
            <person name="Sun Y."/>
            <person name="Hu J."/>
            <person name="Fu X."/>
            <person name="Schnable P.S."/>
            <person name="Li F."/>
            <person name="Zhang H."/>
            <person name="Feng B."/>
            <person name="Zhu X."/>
            <person name="Liu R."/>
            <person name="Schnable J.C."/>
            <person name="Zhu J.-K."/>
            <person name="Zhang H."/>
        </authorList>
    </citation>
    <scope>NUCLEOTIDE SEQUENCE [LARGE SCALE GENOMIC DNA]</scope>
</reference>
<keyword evidence="2" id="KW-0732">Signal</keyword>
<dbReference type="Pfam" id="PF13947">
    <property type="entry name" value="GUB_WAK_bind"/>
    <property type="match status" value="1"/>
</dbReference>
<evidence type="ECO:0000256" key="2">
    <source>
        <dbReference type="ARBA" id="ARBA00022729"/>
    </source>
</evidence>
<gene>
    <name evidence="4" type="ORF">C2845_PM03G00550</name>
</gene>
<dbReference type="EMBL" id="PQIB02000002">
    <property type="protein sequence ID" value="RLN34808.1"/>
    <property type="molecule type" value="Genomic_DNA"/>
</dbReference>
<keyword evidence="5" id="KW-1185">Reference proteome</keyword>
<name>A0A3L6TB93_PANMI</name>
<evidence type="ECO:0000313" key="5">
    <source>
        <dbReference type="Proteomes" id="UP000275267"/>
    </source>
</evidence>
<sequence>MRSRCGDVDIPYPFGIGDQQCAINPFFHINCTSINGAERPLKGPFELTKIYVPDAKAWMKMGISWQCGLEARQSVWFQNFTHTPFRFSNVDNKIVVVGCNTLAYMKSEPHIVGCYATCSVDSIPKNGSCTATAGCCEAGVPEDLGYCEAYFNKNYNTSKGCGYIVVIEEKAFSYSTTYADQTKTEFWDAYKGQVPFVMDWVITRDDACNVSTTTNHSPYACLSNDSHCVSSTNGRGIRCK</sequence>